<accession>A0A0F2M329</accession>
<feature type="compositionally biased region" description="Low complexity" evidence="2">
    <location>
        <begin position="491"/>
        <end position="506"/>
    </location>
</feature>
<evidence type="ECO:0000256" key="1">
    <source>
        <dbReference type="ARBA" id="ARBA00023242"/>
    </source>
</evidence>
<reference evidence="3 4" key="2">
    <citation type="journal article" date="2015" name="Eukaryot. Cell">
        <title>Asexual propagation of a virulent clone complex in a human and feline outbreak of sporotrichosis.</title>
        <authorList>
            <person name="Teixeira Mde M."/>
            <person name="Rodrigues A.M."/>
            <person name="Tsui C.K."/>
            <person name="de Almeida L.G."/>
            <person name="Van Diepeningen A.D."/>
            <person name="van den Ende B.G."/>
            <person name="Fernandes G.F."/>
            <person name="Kano R."/>
            <person name="Hamelin R.C."/>
            <person name="Lopes-Bezerra L.M."/>
            <person name="Vasconcelos A.T."/>
            <person name="de Hoog S."/>
            <person name="de Camargo Z.P."/>
            <person name="Felipe M.S."/>
        </authorList>
    </citation>
    <scope>NUCLEOTIDE SEQUENCE [LARGE SCALE GENOMIC DNA]</scope>
    <source>
        <strain evidence="3 4">1099-18</strain>
    </source>
</reference>
<dbReference type="SUPFAM" id="SSF57701">
    <property type="entry name" value="Zn2/Cys6 DNA-binding domain"/>
    <property type="match status" value="1"/>
</dbReference>
<feature type="compositionally biased region" description="Polar residues" evidence="2">
    <location>
        <begin position="387"/>
        <end position="399"/>
    </location>
</feature>
<evidence type="ECO:0000313" key="4">
    <source>
        <dbReference type="Proteomes" id="UP000033710"/>
    </source>
</evidence>
<keyword evidence="1" id="KW-0539">Nucleus</keyword>
<dbReference type="Proteomes" id="UP000033710">
    <property type="component" value="Unassembled WGS sequence"/>
</dbReference>
<dbReference type="VEuPathDB" id="FungiDB:SPSK_03183"/>
<feature type="region of interest" description="Disordered" evidence="2">
    <location>
        <begin position="271"/>
        <end position="506"/>
    </location>
</feature>
<feature type="compositionally biased region" description="Polar residues" evidence="2">
    <location>
        <begin position="406"/>
        <end position="415"/>
    </location>
</feature>
<evidence type="ECO:0000313" key="3">
    <source>
        <dbReference type="EMBL" id="KJR82541.1"/>
    </source>
</evidence>
<proteinExistence type="predicted"/>
<dbReference type="RefSeq" id="XP_016585217.1">
    <property type="nucleotide sequence ID" value="XM_016730024.1"/>
</dbReference>
<dbReference type="AlphaFoldDB" id="A0A0F2M329"/>
<comment type="caution">
    <text evidence="3">The sequence shown here is derived from an EMBL/GenBank/DDBJ whole genome shotgun (WGS) entry which is preliminary data.</text>
</comment>
<dbReference type="GO" id="GO:0000981">
    <property type="term" value="F:DNA-binding transcription factor activity, RNA polymerase II-specific"/>
    <property type="evidence" value="ECO:0007669"/>
    <property type="project" value="InterPro"/>
</dbReference>
<dbReference type="GeneID" id="27665301"/>
<dbReference type="CDD" id="cd00067">
    <property type="entry name" value="GAL4"/>
    <property type="match status" value="1"/>
</dbReference>
<feature type="compositionally biased region" description="Polar residues" evidence="2">
    <location>
        <begin position="338"/>
        <end position="354"/>
    </location>
</feature>
<evidence type="ECO:0000256" key="2">
    <source>
        <dbReference type="SAM" id="MobiDB-lite"/>
    </source>
</evidence>
<sequence>MADVAPPPLQERLDFWGSGTTTVAYPVASSSSSPPDLSYSSSSSSTSPFSPFSATFSPTSPFSSTFDPYASYAPFSPTTASATSAVTMTDIMSYQYPAPPASGGSTTHMALSPAGYHVSMAAADYANGLPQTSSSSGLGQEPHSSPRERRDSLSKSSTVNMKLKRSVSTPVVAPQQAQDANMSMAQQQGLSQPDHAAISLAAEKRRNKLGYHRTSVACGEKKKEFKEYAGRKGTNQLGHCRRRKIRCIPSPADIQGRCVNCIRLKKECSFYPVDQQPPPDTRKNSTSRSSVGHHHHHLSSAAASAASASGSAPLMPAPTQLPLPSLANLPNPDPRGRPQQNTQPLTMPSIQTMAPPSMKPSGGEPFSPDPKLSGRQSFDYSHGGMTNWMSADASPSSSKPGDLNASWRSYPQESPITPAFSPYTTHAAPPSATWTSDATGRGGDDLGWSYPPPPPRSLSFGSDTMGSHHGQHQQQSYPSISQMTSGHHSHSSNGGHRSSSSSYDRKSSAAAAAAAMSDLYQSPTTIPGVDSIPGTTLDHHVSLSAGAVGTTAYANWQQPYSYSKDGSDAYVGWGDHSGTPASEGHAATSMYYTGR</sequence>
<dbReference type="GO" id="GO:0008270">
    <property type="term" value="F:zinc ion binding"/>
    <property type="evidence" value="ECO:0007669"/>
    <property type="project" value="InterPro"/>
</dbReference>
<feature type="compositionally biased region" description="Polar residues" evidence="2">
    <location>
        <begin position="129"/>
        <end position="138"/>
    </location>
</feature>
<dbReference type="Gene3D" id="4.10.240.10">
    <property type="entry name" value="Zn(2)-C6 fungal-type DNA-binding domain"/>
    <property type="match status" value="1"/>
</dbReference>
<feature type="compositionally biased region" description="Low complexity" evidence="2">
    <location>
        <begin position="299"/>
        <end position="312"/>
    </location>
</feature>
<feature type="region of interest" description="Disordered" evidence="2">
    <location>
        <begin position="127"/>
        <end position="171"/>
    </location>
</feature>
<dbReference type="KEGG" id="ssck:SPSK_03183"/>
<dbReference type="OrthoDB" id="4150019at2759"/>
<organism evidence="3 4">
    <name type="scientific">Sporothrix schenckii 1099-18</name>
    <dbReference type="NCBI Taxonomy" id="1397361"/>
    <lineage>
        <taxon>Eukaryota</taxon>
        <taxon>Fungi</taxon>
        <taxon>Dikarya</taxon>
        <taxon>Ascomycota</taxon>
        <taxon>Pezizomycotina</taxon>
        <taxon>Sordariomycetes</taxon>
        <taxon>Sordariomycetidae</taxon>
        <taxon>Ophiostomatales</taxon>
        <taxon>Ophiostomataceae</taxon>
        <taxon>Sporothrix</taxon>
    </lineage>
</organism>
<dbReference type="InterPro" id="IPR001138">
    <property type="entry name" value="Zn2Cys6_DnaBD"/>
</dbReference>
<dbReference type="InterPro" id="IPR036864">
    <property type="entry name" value="Zn2-C6_fun-type_DNA-bd_sf"/>
</dbReference>
<reference evidence="3 4" key="1">
    <citation type="journal article" date="2014" name="BMC Genomics">
        <title>Comparative genomics of the major fungal agents of human and animal Sporotrichosis: Sporothrix schenckii and Sporothrix brasiliensis.</title>
        <authorList>
            <person name="Teixeira M.M."/>
            <person name="de Almeida L.G."/>
            <person name="Kubitschek-Barreira P."/>
            <person name="Alves F.L."/>
            <person name="Kioshima E.S."/>
            <person name="Abadio A.K."/>
            <person name="Fernandes L."/>
            <person name="Derengowski L.S."/>
            <person name="Ferreira K.S."/>
            <person name="Souza R.C."/>
            <person name="Ruiz J.C."/>
            <person name="de Andrade N.C."/>
            <person name="Paes H.C."/>
            <person name="Nicola A.M."/>
            <person name="Albuquerque P."/>
            <person name="Gerber A.L."/>
            <person name="Martins V.P."/>
            <person name="Peconick L.D."/>
            <person name="Neto A.V."/>
            <person name="Chaucanez C.B."/>
            <person name="Silva P.A."/>
            <person name="Cunha O.L."/>
            <person name="de Oliveira F.F."/>
            <person name="dos Santos T.C."/>
            <person name="Barros A.L."/>
            <person name="Soares M.A."/>
            <person name="de Oliveira L.M."/>
            <person name="Marini M.M."/>
            <person name="Villalobos-Duno H."/>
            <person name="Cunha M.M."/>
            <person name="de Hoog S."/>
            <person name="da Silveira J.F."/>
            <person name="Henrissat B."/>
            <person name="Nino-Vega G.A."/>
            <person name="Cisalpino P.S."/>
            <person name="Mora-Montes H.M."/>
            <person name="Almeida S.R."/>
            <person name="Stajich J.E."/>
            <person name="Lopes-Bezerra L.M."/>
            <person name="Vasconcelos A.T."/>
            <person name="Felipe M.S."/>
        </authorList>
    </citation>
    <scope>NUCLEOTIDE SEQUENCE [LARGE SCALE GENOMIC DNA]</scope>
    <source>
        <strain evidence="3 4">1099-18</strain>
    </source>
</reference>
<feature type="compositionally biased region" description="Basic and acidic residues" evidence="2">
    <location>
        <begin position="144"/>
        <end position="153"/>
    </location>
</feature>
<gene>
    <name evidence="3" type="ORF">SPSK_03183</name>
</gene>
<dbReference type="EMBL" id="AXCR01000010">
    <property type="protein sequence ID" value="KJR82541.1"/>
    <property type="molecule type" value="Genomic_DNA"/>
</dbReference>
<protein>
    <submittedName>
        <fullName evidence="3">Uncharacterized protein</fullName>
    </submittedName>
</protein>
<feature type="region of interest" description="Disordered" evidence="2">
    <location>
        <begin position="27"/>
        <end position="52"/>
    </location>
</feature>
<name>A0A0F2M329_SPOSC</name>